<reference evidence="2" key="1">
    <citation type="journal article" date="2008" name="Nat. Genet.">
        <title>The Pristionchus pacificus genome provides a unique perspective on nematode lifestyle and parasitism.</title>
        <authorList>
            <person name="Dieterich C."/>
            <person name="Clifton S.W."/>
            <person name="Schuster L.N."/>
            <person name="Chinwalla A."/>
            <person name="Delehaunty K."/>
            <person name="Dinkelacker I."/>
            <person name="Fulton L."/>
            <person name="Fulton R."/>
            <person name="Godfrey J."/>
            <person name="Minx P."/>
            <person name="Mitreva M."/>
            <person name="Roeseler W."/>
            <person name="Tian H."/>
            <person name="Witte H."/>
            <person name="Yang S.P."/>
            <person name="Wilson R.K."/>
            <person name="Sommer R.J."/>
        </authorList>
    </citation>
    <scope>NUCLEOTIDE SEQUENCE [LARGE SCALE GENOMIC DNA]</scope>
    <source>
        <strain evidence="2">PS312</strain>
    </source>
</reference>
<sequence length="263" mass="30546">MPGLMNSQCQRYNTSGIWLRWLRLIRKIKPDFTQKKVPKAERYTIRSYVHSFKENVHFIRGSAILIHKDVKGFKYEKQCNGKKNQGYEYVAVRYKKLNLPVYCCYVENDSQHISHNAAALALEGLTRGIGAGDFNINSLLQFHKIFSNLKDCMDDTMATHQSSNAFSQPSKIDYVFVVKNIAKCPAEESSEQDGDATKKVQQLSIEERNKDFYIRVHKPLCPDLMYVEAHYPIVFDISDVPFNELKQMWRKEMNTTDHGLIKH</sequence>
<accession>A0A2A6CDL6</accession>
<reference evidence="1" key="2">
    <citation type="submission" date="2022-06" db="UniProtKB">
        <authorList>
            <consortium name="EnsemblMetazoa"/>
        </authorList>
    </citation>
    <scope>IDENTIFICATION</scope>
    <source>
        <strain evidence="1">PS312</strain>
    </source>
</reference>
<gene>
    <name evidence="1" type="primary">WBGene00093590</name>
</gene>
<evidence type="ECO:0000313" key="1">
    <source>
        <dbReference type="EnsemblMetazoa" id="PPA04036.1"/>
    </source>
</evidence>
<dbReference type="AlphaFoldDB" id="A0A2A6CDL6"/>
<proteinExistence type="predicted"/>
<dbReference type="InterPro" id="IPR036691">
    <property type="entry name" value="Endo/exonu/phosph_ase_sf"/>
</dbReference>
<evidence type="ECO:0000313" key="2">
    <source>
        <dbReference type="Proteomes" id="UP000005239"/>
    </source>
</evidence>
<keyword evidence="2" id="KW-1185">Reference proteome</keyword>
<name>A0A2A6CDL6_PRIPA</name>
<dbReference type="EnsemblMetazoa" id="PPA04036.1">
    <property type="protein sequence ID" value="PPA04036.1"/>
    <property type="gene ID" value="WBGene00093590"/>
</dbReference>
<dbReference type="SUPFAM" id="SSF56219">
    <property type="entry name" value="DNase I-like"/>
    <property type="match status" value="1"/>
</dbReference>
<organism evidence="1 2">
    <name type="scientific">Pristionchus pacificus</name>
    <name type="common">Parasitic nematode worm</name>
    <dbReference type="NCBI Taxonomy" id="54126"/>
    <lineage>
        <taxon>Eukaryota</taxon>
        <taxon>Metazoa</taxon>
        <taxon>Ecdysozoa</taxon>
        <taxon>Nematoda</taxon>
        <taxon>Chromadorea</taxon>
        <taxon>Rhabditida</taxon>
        <taxon>Rhabditina</taxon>
        <taxon>Diplogasteromorpha</taxon>
        <taxon>Diplogasteroidea</taxon>
        <taxon>Neodiplogasteridae</taxon>
        <taxon>Pristionchus</taxon>
    </lineage>
</organism>
<accession>A0A8R1Y6X7</accession>
<protein>
    <submittedName>
        <fullName evidence="1">Uncharacterized protein</fullName>
    </submittedName>
</protein>
<dbReference type="Proteomes" id="UP000005239">
    <property type="component" value="Unassembled WGS sequence"/>
</dbReference>